<evidence type="ECO:0000256" key="4">
    <source>
        <dbReference type="ARBA" id="ARBA00023002"/>
    </source>
</evidence>
<dbReference type="eggNOG" id="KOG0856">
    <property type="taxonomic scope" value="Eukaryota"/>
</dbReference>
<evidence type="ECO:0000313" key="8">
    <source>
        <dbReference type="JaponicusDB" id="SJAG_00365"/>
    </source>
</evidence>
<dbReference type="SUPFAM" id="SSF51316">
    <property type="entry name" value="Mss4-like"/>
    <property type="match status" value="1"/>
</dbReference>
<dbReference type="GO" id="GO:0033743">
    <property type="term" value="F:peptide-methionine (R)-S-oxide reductase activity"/>
    <property type="evidence" value="ECO:0000318"/>
    <property type="project" value="GO_Central"/>
</dbReference>
<dbReference type="RefSeq" id="XP_002171649.2">
    <property type="nucleotide sequence ID" value="XM_002171613.2"/>
</dbReference>
<dbReference type="AlphaFoldDB" id="B6JVF5"/>
<dbReference type="GO" id="GO:0046872">
    <property type="term" value="F:metal ion binding"/>
    <property type="evidence" value="ECO:0007669"/>
    <property type="project" value="UniProtKB-KW"/>
</dbReference>
<dbReference type="PANTHER" id="PTHR46081:SF8">
    <property type="entry name" value="PEPTIDE METHIONINE SULFOXIDE REDUCTASE 2"/>
    <property type="match status" value="1"/>
</dbReference>
<dbReference type="PROSITE" id="PS51790">
    <property type="entry name" value="MSRB"/>
    <property type="match status" value="1"/>
</dbReference>
<organism evidence="7 9">
    <name type="scientific">Schizosaccharomyces japonicus (strain yFS275 / FY16936)</name>
    <name type="common">Fission yeast</name>
    <dbReference type="NCBI Taxonomy" id="402676"/>
    <lineage>
        <taxon>Eukaryota</taxon>
        <taxon>Fungi</taxon>
        <taxon>Dikarya</taxon>
        <taxon>Ascomycota</taxon>
        <taxon>Taphrinomycotina</taxon>
        <taxon>Schizosaccharomycetes</taxon>
        <taxon>Schizosaccharomycetales</taxon>
        <taxon>Schizosaccharomycetaceae</taxon>
        <taxon>Schizosaccharomyces</taxon>
    </lineage>
</organism>
<sequence>MLRLFIRNARQFTNTRRLVGNQVFFPVAFFSSKHQLKNHKMSFPLQKSEDEWRLQLSPEQFRVLRQKATEPPGSGKYDKTFPTEGLFCCAGCGEPLYIANSKFNSKCGWPAFFEALPGKVKRIEDTSFGMTRTEAVCANCGGHLGHIFKGEGYPTPTNERHCINSVSLRFHTEHTFLDGLEDADKQD</sequence>
<dbReference type="InterPro" id="IPR011057">
    <property type="entry name" value="Mss4-like_sf"/>
</dbReference>
<keyword evidence="3 5" id="KW-0862">Zinc</keyword>
<evidence type="ECO:0000256" key="3">
    <source>
        <dbReference type="ARBA" id="ARBA00022833"/>
    </source>
</evidence>
<dbReference type="Pfam" id="PF01641">
    <property type="entry name" value="SelR"/>
    <property type="match status" value="1"/>
</dbReference>
<keyword evidence="9" id="KW-1185">Reference proteome</keyword>
<dbReference type="EMBL" id="KE651166">
    <property type="protein sequence ID" value="EEB05356.2"/>
    <property type="molecule type" value="Genomic_DNA"/>
</dbReference>
<dbReference type="Proteomes" id="UP000001744">
    <property type="component" value="Unassembled WGS sequence"/>
</dbReference>
<evidence type="ECO:0000313" key="9">
    <source>
        <dbReference type="Proteomes" id="UP000001744"/>
    </source>
</evidence>
<gene>
    <name evidence="8" type="primary">mxr2</name>
    <name evidence="7" type="ORF">SJAG_00365</name>
</gene>
<dbReference type="Gene3D" id="2.170.150.20">
    <property type="entry name" value="Peptide methionine sulfoxide reductase"/>
    <property type="match status" value="1"/>
</dbReference>
<proteinExistence type="inferred from homology"/>
<evidence type="ECO:0000256" key="2">
    <source>
        <dbReference type="ARBA" id="ARBA00022723"/>
    </source>
</evidence>
<dbReference type="EC" id="1.8.4.12" evidence="5"/>
<dbReference type="GO" id="GO:0030091">
    <property type="term" value="P:protein repair"/>
    <property type="evidence" value="ECO:0007669"/>
    <property type="project" value="InterPro"/>
</dbReference>
<name>B6JVF5_SCHJY</name>
<accession>B6JVF5</accession>
<feature type="domain" description="MsrB" evidence="6">
    <location>
        <begin position="49"/>
        <end position="173"/>
    </location>
</feature>
<evidence type="ECO:0000256" key="1">
    <source>
        <dbReference type="ARBA" id="ARBA00007174"/>
    </source>
</evidence>
<dbReference type="HOGENOM" id="CLU_031040_8_1_1"/>
<dbReference type="STRING" id="402676.B6JVF5"/>
<keyword evidence="4 5" id="KW-0560">Oxidoreductase</keyword>
<keyword evidence="2 5" id="KW-0479">Metal-binding</keyword>
<dbReference type="InterPro" id="IPR028427">
    <property type="entry name" value="Met_Sox_Rdtase_MsrB"/>
</dbReference>
<reference evidence="7 9" key="1">
    <citation type="journal article" date="2011" name="Science">
        <title>Comparative functional genomics of the fission yeasts.</title>
        <authorList>
            <person name="Rhind N."/>
            <person name="Chen Z."/>
            <person name="Yassour M."/>
            <person name="Thompson D.A."/>
            <person name="Haas B.J."/>
            <person name="Habib N."/>
            <person name="Wapinski I."/>
            <person name="Roy S."/>
            <person name="Lin M.F."/>
            <person name="Heiman D.I."/>
            <person name="Young S.K."/>
            <person name="Furuya K."/>
            <person name="Guo Y."/>
            <person name="Pidoux A."/>
            <person name="Chen H.M."/>
            <person name="Robbertse B."/>
            <person name="Goldberg J.M."/>
            <person name="Aoki K."/>
            <person name="Bayne E.H."/>
            <person name="Berlin A.M."/>
            <person name="Desjardins C.A."/>
            <person name="Dobbs E."/>
            <person name="Dukaj L."/>
            <person name="Fan L."/>
            <person name="FitzGerald M.G."/>
            <person name="French C."/>
            <person name="Gujja S."/>
            <person name="Hansen K."/>
            <person name="Keifenheim D."/>
            <person name="Levin J.Z."/>
            <person name="Mosher R.A."/>
            <person name="Mueller C.A."/>
            <person name="Pfiffner J."/>
            <person name="Priest M."/>
            <person name="Russ C."/>
            <person name="Smialowska A."/>
            <person name="Swoboda P."/>
            <person name="Sykes S.M."/>
            <person name="Vaughn M."/>
            <person name="Vengrova S."/>
            <person name="Yoder R."/>
            <person name="Zeng Q."/>
            <person name="Allshire R."/>
            <person name="Baulcombe D."/>
            <person name="Birren B.W."/>
            <person name="Brown W."/>
            <person name="Ekwall K."/>
            <person name="Kellis M."/>
            <person name="Leatherwood J."/>
            <person name="Levin H."/>
            <person name="Margalit H."/>
            <person name="Martienssen R."/>
            <person name="Nieduszynski C.A."/>
            <person name="Spatafora J.W."/>
            <person name="Friedman N."/>
            <person name="Dalgaard J.Z."/>
            <person name="Baumann P."/>
            <person name="Niki H."/>
            <person name="Regev A."/>
            <person name="Nusbaum C."/>
        </authorList>
    </citation>
    <scope>NUCLEOTIDE SEQUENCE [LARGE SCALE GENOMIC DNA]</scope>
    <source>
        <strain evidence="9">yFS275 / FY16936</strain>
    </source>
</reference>
<comment type="similarity">
    <text evidence="1 5">Belongs to the MsrB Met sulfoxide reductase family.</text>
</comment>
<dbReference type="OrthoDB" id="44061at2759"/>
<dbReference type="OMA" id="DEQWRAE"/>
<evidence type="ECO:0000256" key="5">
    <source>
        <dbReference type="RuleBase" id="RU365044"/>
    </source>
</evidence>
<dbReference type="GO" id="GO:0005737">
    <property type="term" value="C:cytoplasm"/>
    <property type="evidence" value="ECO:0000318"/>
    <property type="project" value="GO_Central"/>
</dbReference>
<dbReference type="JaponicusDB" id="SJAG_00365">
    <property type="gene designation" value="mxr2"/>
</dbReference>
<evidence type="ECO:0000313" key="7">
    <source>
        <dbReference type="EMBL" id="EEB05356.2"/>
    </source>
</evidence>
<dbReference type="VEuPathDB" id="FungiDB:SJAG_00365"/>
<dbReference type="GeneID" id="7049512"/>
<comment type="catalytic activity">
    <reaction evidence="5">
        <text>L-methionyl-[protein] + [thioredoxin]-disulfide + H2O = L-methionyl-(R)-S-oxide-[protein] + [thioredoxin]-dithiol</text>
        <dbReference type="Rhea" id="RHEA:24164"/>
        <dbReference type="Rhea" id="RHEA-COMP:10698"/>
        <dbReference type="Rhea" id="RHEA-COMP:10700"/>
        <dbReference type="Rhea" id="RHEA-COMP:12313"/>
        <dbReference type="Rhea" id="RHEA-COMP:12314"/>
        <dbReference type="ChEBI" id="CHEBI:15377"/>
        <dbReference type="ChEBI" id="CHEBI:16044"/>
        <dbReference type="ChEBI" id="CHEBI:29950"/>
        <dbReference type="ChEBI" id="CHEBI:45764"/>
        <dbReference type="ChEBI" id="CHEBI:50058"/>
        <dbReference type="EC" id="1.8.4.12"/>
    </reaction>
</comment>
<dbReference type="GO" id="GO:0034599">
    <property type="term" value="P:cellular response to oxidative stress"/>
    <property type="evidence" value="ECO:0000318"/>
    <property type="project" value="GO_Central"/>
</dbReference>
<dbReference type="InterPro" id="IPR002579">
    <property type="entry name" value="Met_Sox_Rdtase_MsrB_dom"/>
</dbReference>
<dbReference type="PANTHER" id="PTHR46081">
    <property type="entry name" value="PEPTIDE METHIONINE SULFOXIDE REDUCTASE 2"/>
    <property type="match status" value="1"/>
</dbReference>
<comment type="cofactor">
    <cofactor evidence="5">
        <name>Zn(2+)</name>
        <dbReference type="ChEBI" id="CHEBI:29105"/>
    </cofactor>
    <text evidence="5">Binds 1 zinc ion per subunit.</text>
</comment>
<evidence type="ECO:0000259" key="6">
    <source>
        <dbReference type="PROSITE" id="PS51790"/>
    </source>
</evidence>
<protein>
    <recommendedName>
        <fullName evidence="5">Peptide-methionine (R)-S-oxide reductase</fullName>
        <ecNumber evidence="5">1.8.4.12</ecNumber>
    </recommendedName>
</protein>
<dbReference type="NCBIfam" id="TIGR00357">
    <property type="entry name" value="peptide-methionine (R)-S-oxide reductase MsrB"/>
    <property type="match status" value="1"/>
</dbReference>